<feature type="signal peptide" evidence="2">
    <location>
        <begin position="1"/>
        <end position="25"/>
    </location>
</feature>
<reference evidence="3" key="1">
    <citation type="submission" date="2019-12" db="EMBL/GenBank/DDBJ databases">
        <title>An insight into the sialome of adult female Ixodes ricinus ticks feeding for 6 days.</title>
        <authorList>
            <person name="Perner J."/>
            <person name="Ribeiro J.M.C."/>
        </authorList>
    </citation>
    <scope>NUCLEOTIDE SEQUENCE</scope>
    <source>
        <strain evidence="3">Semi-engorged</strain>
        <tissue evidence="3">Salivary glands</tissue>
    </source>
</reference>
<name>A0A6B0U6S2_IXORI</name>
<feature type="region of interest" description="Disordered" evidence="1">
    <location>
        <begin position="24"/>
        <end position="49"/>
    </location>
</feature>
<accession>A0A6B0U6S2</accession>
<evidence type="ECO:0000256" key="2">
    <source>
        <dbReference type="SAM" id="SignalP"/>
    </source>
</evidence>
<feature type="region of interest" description="Disordered" evidence="1">
    <location>
        <begin position="61"/>
        <end position="80"/>
    </location>
</feature>
<protein>
    <submittedName>
        <fullName evidence="3">Putative secreted protein</fullName>
    </submittedName>
</protein>
<dbReference type="EMBL" id="GIFC01002317">
    <property type="protein sequence ID" value="MXU84400.1"/>
    <property type="molecule type" value="Transcribed_RNA"/>
</dbReference>
<dbReference type="AlphaFoldDB" id="A0A6B0U6S2"/>
<evidence type="ECO:0000313" key="3">
    <source>
        <dbReference type="EMBL" id="MXU84400.1"/>
    </source>
</evidence>
<keyword evidence="2" id="KW-0732">Signal</keyword>
<organism evidence="3">
    <name type="scientific">Ixodes ricinus</name>
    <name type="common">Common tick</name>
    <name type="synonym">Acarus ricinus</name>
    <dbReference type="NCBI Taxonomy" id="34613"/>
    <lineage>
        <taxon>Eukaryota</taxon>
        <taxon>Metazoa</taxon>
        <taxon>Ecdysozoa</taxon>
        <taxon>Arthropoda</taxon>
        <taxon>Chelicerata</taxon>
        <taxon>Arachnida</taxon>
        <taxon>Acari</taxon>
        <taxon>Parasitiformes</taxon>
        <taxon>Ixodida</taxon>
        <taxon>Ixodoidea</taxon>
        <taxon>Ixodidae</taxon>
        <taxon>Ixodinae</taxon>
        <taxon>Ixodes</taxon>
    </lineage>
</organism>
<proteinExistence type="predicted"/>
<evidence type="ECO:0000256" key="1">
    <source>
        <dbReference type="SAM" id="MobiDB-lite"/>
    </source>
</evidence>
<sequence length="80" mass="9067">MRHTGVRRKSVLHCLLLTCSAPALGSRRNDVPRPRHGGRKEKTGGPVCPFAHKYWEEENNRGRGTAKIKASKKMNTSRWT</sequence>
<feature type="chain" id="PRO_5025637819" evidence="2">
    <location>
        <begin position="26"/>
        <end position="80"/>
    </location>
</feature>